<dbReference type="PRINTS" id="PR01245">
    <property type="entry name" value="RAD1REC1"/>
</dbReference>
<dbReference type="InterPro" id="IPR003011">
    <property type="entry name" value="Cell_cycle_checkpoint_Rad1"/>
</dbReference>
<dbReference type="SUPFAM" id="SSF55979">
    <property type="entry name" value="DNA clamp"/>
    <property type="match status" value="2"/>
</dbReference>
<name>A0A836K0L1_9HYME</name>
<dbReference type="PANTHER" id="PTHR10870:SF0">
    <property type="entry name" value="CELL CYCLE CHECKPOINT PROTEIN RAD1"/>
    <property type="match status" value="1"/>
</dbReference>
<evidence type="ECO:0000256" key="4">
    <source>
        <dbReference type="ARBA" id="ARBA00023204"/>
    </source>
</evidence>
<dbReference type="Proteomes" id="UP000670152">
    <property type="component" value="Unassembled WGS sequence"/>
</dbReference>
<dbReference type="PANTHER" id="PTHR10870">
    <property type="entry name" value="CELL CYCLE CHECKPOINT PROTEIN RAD1"/>
    <property type="match status" value="1"/>
</dbReference>
<dbReference type="GO" id="GO:0000077">
    <property type="term" value="P:DNA damage checkpoint signaling"/>
    <property type="evidence" value="ECO:0007669"/>
    <property type="project" value="InterPro"/>
</dbReference>
<comment type="similarity">
    <text evidence="2">Belongs to the rad1 family.</text>
</comment>
<comment type="subcellular location">
    <subcellularLocation>
        <location evidence="1">Nucleus</location>
    </subcellularLocation>
</comment>
<keyword evidence="5" id="KW-0539">Nucleus</keyword>
<reference evidence="6 7" key="1">
    <citation type="submission" date="2020-02" db="EMBL/GenBank/DDBJ databases">
        <title>Relaxed selection underlies rapid genomic changes in the transitions from sociality to social parasitism in ants.</title>
        <authorList>
            <person name="Bi X."/>
        </authorList>
    </citation>
    <scope>NUCLEOTIDE SEQUENCE [LARGE SCALE GENOMIC DNA]</scope>
    <source>
        <strain evidence="6">BGI-DK2014b</strain>
        <tissue evidence="6">Whole body</tissue>
    </source>
</reference>
<dbReference type="Pfam" id="PF02144">
    <property type="entry name" value="Rad1"/>
    <property type="match status" value="1"/>
</dbReference>
<accession>A0A836K0L1</accession>
<comment type="caution">
    <text evidence="6">The sequence shown here is derived from an EMBL/GenBank/DDBJ whole genome shotgun (WGS) entry which is preliminary data.</text>
</comment>
<feature type="non-terminal residue" evidence="6">
    <location>
        <position position="1"/>
    </location>
</feature>
<dbReference type="EMBL" id="JAANIB010004998">
    <property type="protein sequence ID" value="KAG5333266.1"/>
    <property type="molecule type" value="Genomic_DNA"/>
</dbReference>
<dbReference type="PRINTS" id="PR01246">
    <property type="entry name" value="RAD1REPAIR"/>
</dbReference>
<gene>
    <name evidence="6" type="primary">Rad1</name>
    <name evidence="6" type="ORF">G6Z77_0010745</name>
</gene>
<keyword evidence="7" id="KW-1185">Reference proteome</keyword>
<dbReference type="AlphaFoldDB" id="A0A836K0L1"/>
<proteinExistence type="inferred from homology"/>
<keyword evidence="3" id="KW-0227">DNA damage</keyword>
<evidence type="ECO:0000313" key="7">
    <source>
        <dbReference type="Proteomes" id="UP000670152"/>
    </source>
</evidence>
<evidence type="ECO:0000256" key="1">
    <source>
        <dbReference type="ARBA" id="ARBA00004123"/>
    </source>
</evidence>
<evidence type="ECO:0000256" key="3">
    <source>
        <dbReference type="ARBA" id="ARBA00022763"/>
    </source>
</evidence>
<protein>
    <submittedName>
        <fullName evidence="6">RAD1 protein</fullName>
    </submittedName>
</protein>
<dbReference type="GO" id="GO:0030896">
    <property type="term" value="C:checkpoint clamp complex"/>
    <property type="evidence" value="ECO:0007669"/>
    <property type="project" value="TreeGrafter"/>
</dbReference>
<dbReference type="Gene3D" id="3.70.10.10">
    <property type="match status" value="1"/>
</dbReference>
<sequence length="368" mass="41712">MNSYQQVVNTGSQPPTVYDQKYVDFVDNVLKEVADDFEREKKFSDQNLLKLHKLFDGVFERALDLYEQQRVTQISTSNAIITEPCKGINEASWLQTNMMPSNTEDYILVAKVGLTNLKIIIELLKATNFKEIATCLGSENGLKITVEDAKCMQASAYIPSTVFDEFELKEDVTFSLSLNILVDCLCMFWPTSQENSVTVQIFYKGTGYPLSIIIEEDGIITDCSLKTLEVEELLDFHLDTENVVNKVVLQTELLKAVMAELDPTSQLVKLCLSPEKPFFRISLESIGSVCHIDLPHDNDLIDTFQCTTTVTSTFKLEYIKPAMKALSCASKVSLRTNNAGLLCFQYMIKTENGNTCYMEYYVRFFMIN</sequence>
<dbReference type="InterPro" id="IPR003021">
    <property type="entry name" value="Rad1_Rec1_Rad17"/>
</dbReference>
<evidence type="ECO:0000256" key="2">
    <source>
        <dbReference type="ARBA" id="ARBA00010991"/>
    </source>
</evidence>
<feature type="non-terminal residue" evidence="6">
    <location>
        <position position="368"/>
    </location>
</feature>
<evidence type="ECO:0000256" key="5">
    <source>
        <dbReference type="ARBA" id="ARBA00023242"/>
    </source>
</evidence>
<keyword evidence="4" id="KW-0234">DNA repair</keyword>
<organism evidence="6 7">
    <name type="scientific">Acromyrmex heyeri</name>
    <dbReference type="NCBI Taxonomy" id="230685"/>
    <lineage>
        <taxon>Eukaryota</taxon>
        <taxon>Metazoa</taxon>
        <taxon>Ecdysozoa</taxon>
        <taxon>Arthropoda</taxon>
        <taxon>Hexapoda</taxon>
        <taxon>Insecta</taxon>
        <taxon>Pterygota</taxon>
        <taxon>Neoptera</taxon>
        <taxon>Endopterygota</taxon>
        <taxon>Hymenoptera</taxon>
        <taxon>Apocrita</taxon>
        <taxon>Aculeata</taxon>
        <taxon>Formicoidea</taxon>
        <taxon>Formicidae</taxon>
        <taxon>Myrmicinae</taxon>
        <taxon>Acromyrmex</taxon>
    </lineage>
</organism>
<dbReference type="GO" id="GO:0006281">
    <property type="term" value="P:DNA repair"/>
    <property type="evidence" value="ECO:0007669"/>
    <property type="project" value="UniProtKB-KW"/>
</dbReference>
<evidence type="ECO:0000313" key="6">
    <source>
        <dbReference type="EMBL" id="KAG5333266.1"/>
    </source>
</evidence>
<dbReference type="OrthoDB" id="337581at2759"/>
<dbReference type="InterPro" id="IPR046938">
    <property type="entry name" value="DNA_clamp_sf"/>
</dbReference>
<dbReference type="CDD" id="cd00577">
    <property type="entry name" value="PCNA"/>
    <property type="match status" value="1"/>
</dbReference>